<name>A0AAU3GPT4_9ACTN</name>
<evidence type="ECO:0000313" key="1">
    <source>
        <dbReference type="EMBL" id="WTY94463.1"/>
    </source>
</evidence>
<dbReference type="AlphaFoldDB" id="A0AAU3GPT4"/>
<accession>A0AAU3GPT4</accession>
<organism evidence="1">
    <name type="scientific">Streptomyces sp. NBC_01401</name>
    <dbReference type="NCBI Taxonomy" id="2903854"/>
    <lineage>
        <taxon>Bacteria</taxon>
        <taxon>Bacillati</taxon>
        <taxon>Actinomycetota</taxon>
        <taxon>Actinomycetes</taxon>
        <taxon>Kitasatosporales</taxon>
        <taxon>Streptomycetaceae</taxon>
        <taxon>Streptomyces</taxon>
    </lineage>
</organism>
<sequence length="44" mass="4703">MNATPDSLYRDTCADIEALRDHMADSAESTLVALAEWVTGHAGP</sequence>
<proteinExistence type="predicted"/>
<reference evidence="1" key="1">
    <citation type="submission" date="2022-10" db="EMBL/GenBank/DDBJ databases">
        <title>The complete genomes of actinobacterial strains from the NBC collection.</title>
        <authorList>
            <person name="Joergensen T.S."/>
            <person name="Alvarez Arevalo M."/>
            <person name="Sterndorff E.B."/>
            <person name="Faurdal D."/>
            <person name="Vuksanovic O."/>
            <person name="Mourched A.-S."/>
            <person name="Charusanti P."/>
            <person name="Shaw S."/>
            <person name="Blin K."/>
            <person name="Weber T."/>
        </authorList>
    </citation>
    <scope>NUCLEOTIDE SEQUENCE</scope>
    <source>
        <strain evidence="1">NBC_01401</strain>
    </source>
</reference>
<protein>
    <submittedName>
        <fullName evidence="1">Uncharacterized protein</fullName>
    </submittedName>
</protein>
<gene>
    <name evidence="1" type="ORF">OG626_05920</name>
</gene>
<dbReference type="EMBL" id="CP109535">
    <property type="protein sequence ID" value="WTY94463.1"/>
    <property type="molecule type" value="Genomic_DNA"/>
</dbReference>